<dbReference type="Proteomes" id="UP000199286">
    <property type="component" value="Unassembled WGS sequence"/>
</dbReference>
<evidence type="ECO:0000259" key="2">
    <source>
        <dbReference type="SMART" id="SM00465"/>
    </source>
</evidence>
<evidence type="ECO:0000313" key="4">
    <source>
        <dbReference type="Proteomes" id="UP000199286"/>
    </source>
</evidence>
<keyword evidence="4" id="KW-1185">Reference proteome</keyword>
<proteinExistence type="predicted"/>
<feature type="compositionally biased region" description="Basic and acidic residues" evidence="1">
    <location>
        <begin position="189"/>
        <end position="218"/>
    </location>
</feature>
<dbReference type="EMBL" id="FNPF01000015">
    <property type="protein sequence ID" value="SDY70194.1"/>
    <property type="molecule type" value="Genomic_DNA"/>
</dbReference>
<evidence type="ECO:0000256" key="1">
    <source>
        <dbReference type="SAM" id="MobiDB-lite"/>
    </source>
</evidence>
<evidence type="ECO:0000313" key="3">
    <source>
        <dbReference type="EMBL" id="SDY70194.1"/>
    </source>
</evidence>
<feature type="region of interest" description="Disordered" evidence="1">
    <location>
        <begin position="189"/>
        <end position="224"/>
    </location>
</feature>
<sequence>MQKKTVPRGAKLVIYQATNRNTGKIYIGKAKLGMSHAKSRHHQRAKFRWKYGCDGYFYSSIRKHGWGAFDWEVIDQVETYDELDPREIAWIAFTRSYLDKSVGYNMTPGGDGGAGRTLSARQIEGLRERFSGEGNVCWGKFGADHPAYGHVKSVEGRAAISRALTGRTLSQDTRRKLSLSRIVLTAESKAETAKRKEEERVAKRTETARRKAAGEYKGENAGPSKVSDAQRAEICLRRAAGESYRSISEDFPLGLTGVRAVAKDWGPLNGFPFEKIVAHSDHRSKLTDDQRREIIGRHRNGDTITKLAEAFEVGATTIYWTISEWRPRNDLPYVRLSGSWVG</sequence>
<dbReference type="AlphaFoldDB" id="A0A1H3M1M8"/>
<dbReference type="RefSeq" id="WP_089884695.1">
    <property type="nucleotide sequence ID" value="NZ_FNPF01000015.1"/>
</dbReference>
<dbReference type="OrthoDB" id="4528417at2"/>
<dbReference type="SUPFAM" id="SSF82771">
    <property type="entry name" value="GIY-YIG endonuclease"/>
    <property type="match status" value="1"/>
</dbReference>
<name>A0A1H3M1M8_9RHOB</name>
<gene>
    <name evidence="3" type="ORF">SAMN05444340_11539</name>
</gene>
<feature type="domain" description="GIY-YIG" evidence="2">
    <location>
        <begin position="11"/>
        <end position="110"/>
    </location>
</feature>
<dbReference type="Gene3D" id="3.40.1440.10">
    <property type="entry name" value="GIY-YIG endonuclease"/>
    <property type="match status" value="1"/>
</dbReference>
<dbReference type="CDD" id="cd10443">
    <property type="entry name" value="GIY-YIG_HE_Tlr8p_PBC-V_like"/>
    <property type="match status" value="1"/>
</dbReference>
<organism evidence="3 4">
    <name type="scientific">Citreimonas salinaria</name>
    <dbReference type="NCBI Taxonomy" id="321339"/>
    <lineage>
        <taxon>Bacteria</taxon>
        <taxon>Pseudomonadati</taxon>
        <taxon>Pseudomonadota</taxon>
        <taxon>Alphaproteobacteria</taxon>
        <taxon>Rhodobacterales</taxon>
        <taxon>Roseobacteraceae</taxon>
        <taxon>Citreimonas</taxon>
    </lineage>
</organism>
<protein>
    <recommendedName>
        <fullName evidence="2">GIY-YIG domain-containing protein</fullName>
    </recommendedName>
</protein>
<dbReference type="InterPro" id="IPR035901">
    <property type="entry name" value="GIY-YIG_endonuc_sf"/>
</dbReference>
<dbReference type="InterPro" id="IPR000305">
    <property type="entry name" value="GIY-YIG_endonuc"/>
</dbReference>
<reference evidence="3 4" key="1">
    <citation type="submission" date="2016-10" db="EMBL/GenBank/DDBJ databases">
        <authorList>
            <person name="de Groot N.N."/>
        </authorList>
    </citation>
    <scope>NUCLEOTIDE SEQUENCE [LARGE SCALE GENOMIC DNA]</scope>
    <source>
        <strain evidence="3 4">DSM 26880</strain>
    </source>
</reference>
<dbReference type="SMART" id="SM00465">
    <property type="entry name" value="GIYc"/>
    <property type="match status" value="1"/>
</dbReference>
<accession>A0A1H3M1M8</accession>